<sequence length="106" mass="11889">MQRQLNKQGNSSIPSAHPLLPLSFLLIPTPSEEWGLPLADMTKSSLSHTTERTPKKPFASFVMQSRPDLPSTSLNPLLNHPVPPSTFVLSFITSTRSEKWYFPPFL</sequence>
<dbReference type="Proteomes" id="UP000825935">
    <property type="component" value="Chromosome 10"/>
</dbReference>
<name>A0A8T2U0G6_CERRI</name>
<protein>
    <submittedName>
        <fullName evidence="1">Uncharacterized protein</fullName>
    </submittedName>
</protein>
<organism evidence="1 2">
    <name type="scientific">Ceratopteris richardii</name>
    <name type="common">Triangle waterfern</name>
    <dbReference type="NCBI Taxonomy" id="49495"/>
    <lineage>
        <taxon>Eukaryota</taxon>
        <taxon>Viridiplantae</taxon>
        <taxon>Streptophyta</taxon>
        <taxon>Embryophyta</taxon>
        <taxon>Tracheophyta</taxon>
        <taxon>Polypodiopsida</taxon>
        <taxon>Polypodiidae</taxon>
        <taxon>Polypodiales</taxon>
        <taxon>Pteridineae</taxon>
        <taxon>Pteridaceae</taxon>
        <taxon>Parkerioideae</taxon>
        <taxon>Ceratopteris</taxon>
    </lineage>
</organism>
<reference evidence="1" key="1">
    <citation type="submission" date="2021-08" db="EMBL/GenBank/DDBJ databases">
        <title>WGS assembly of Ceratopteris richardii.</title>
        <authorList>
            <person name="Marchant D.B."/>
            <person name="Chen G."/>
            <person name="Jenkins J."/>
            <person name="Shu S."/>
            <person name="Leebens-Mack J."/>
            <person name="Grimwood J."/>
            <person name="Schmutz J."/>
            <person name="Soltis P."/>
            <person name="Soltis D."/>
            <person name="Chen Z.-H."/>
        </authorList>
    </citation>
    <scope>NUCLEOTIDE SEQUENCE</scope>
    <source>
        <strain evidence="1">Whitten #5841</strain>
        <tissue evidence="1">Leaf</tissue>
    </source>
</reference>
<evidence type="ECO:0000313" key="1">
    <source>
        <dbReference type="EMBL" id="KAH7427990.1"/>
    </source>
</evidence>
<proteinExistence type="predicted"/>
<dbReference type="AlphaFoldDB" id="A0A8T2U0G6"/>
<accession>A0A8T2U0G6</accession>
<gene>
    <name evidence="1" type="ORF">KP509_10G070400</name>
</gene>
<evidence type="ECO:0000313" key="2">
    <source>
        <dbReference type="Proteomes" id="UP000825935"/>
    </source>
</evidence>
<dbReference type="EMBL" id="CM035415">
    <property type="protein sequence ID" value="KAH7427990.1"/>
    <property type="molecule type" value="Genomic_DNA"/>
</dbReference>
<keyword evidence="2" id="KW-1185">Reference proteome</keyword>
<comment type="caution">
    <text evidence="1">The sequence shown here is derived from an EMBL/GenBank/DDBJ whole genome shotgun (WGS) entry which is preliminary data.</text>
</comment>